<gene>
    <name evidence="2" type="ORF">WJX72_004717</name>
</gene>
<dbReference type="PROSITE" id="PS50125">
    <property type="entry name" value="GUANYLATE_CYCLASE_2"/>
    <property type="match status" value="1"/>
</dbReference>
<keyword evidence="3" id="KW-1185">Reference proteome</keyword>
<dbReference type="GO" id="GO:0019934">
    <property type="term" value="P:cGMP-mediated signaling"/>
    <property type="evidence" value="ECO:0007669"/>
    <property type="project" value="TreeGrafter"/>
</dbReference>
<accession>A0AAW1QEV9</accession>
<dbReference type="PANTHER" id="PTHR45655">
    <property type="entry name" value="GUANYLATE CYCLASE SOLUBLE SUBUNIT BETA-2"/>
    <property type="match status" value="1"/>
</dbReference>
<dbReference type="GO" id="GO:0004383">
    <property type="term" value="F:guanylate cyclase activity"/>
    <property type="evidence" value="ECO:0007669"/>
    <property type="project" value="TreeGrafter"/>
</dbReference>
<dbReference type="SMART" id="SM00044">
    <property type="entry name" value="CYCc"/>
    <property type="match status" value="1"/>
</dbReference>
<dbReference type="AlphaFoldDB" id="A0AAW1QEV9"/>
<dbReference type="PANTHER" id="PTHR45655:SF13">
    <property type="entry name" value="SOLUBLE GUANYLATE CYCLASE GCY-32-RELATED"/>
    <property type="match status" value="1"/>
</dbReference>
<dbReference type="CDD" id="cd07302">
    <property type="entry name" value="CHD"/>
    <property type="match status" value="1"/>
</dbReference>
<feature type="domain" description="Guanylate cyclase" evidence="1">
    <location>
        <begin position="38"/>
        <end position="165"/>
    </location>
</feature>
<dbReference type="EMBL" id="JALJOR010000003">
    <property type="protein sequence ID" value="KAK9819976.1"/>
    <property type="molecule type" value="Genomic_DNA"/>
</dbReference>
<comment type="caution">
    <text evidence="2">The sequence shown here is derived from an EMBL/GenBank/DDBJ whole genome shotgun (WGS) entry which is preliminary data.</text>
</comment>
<dbReference type="Pfam" id="PF00211">
    <property type="entry name" value="Guanylate_cyc"/>
    <property type="match status" value="1"/>
</dbReference>
<reference evidence="2 3" key="1">
    <citation type="journal article" date="2024" name="Nat. Commun.">
        <title>Phylogenomics reveals the evolutionary origins of lichenization in chlorophyte algae.</title>
        <authorList>
            <person name="Puginier C."/>
            <person name="Libourel C."/>
            <person name="Otte J."/>
            <person name="Skaloud P."/>
            <person name="Haon M."/>
            <person name="Grisel S."/>
            <person name="Petersen M."/>
            <person name="Berrin J.G."/>
            <person name="Delaux P.M."/>
            <person name="Dal Grande F."/>
            <person name="Keller J."/>
        </authorList>
    </citation>
    <scope>NUCLEOTIDE SEQUENCE [LARGE SCALE GENOMIC DNA]</scope>
    <source>
        <strain evidence="2 3">SAG 2043</strain>
    </source>
</reference>
<evidence type="ECO:0000313" key="2">
    <source>
        <dbReference type="EMBL" id="KAK9819976.1"/>
    </source>
</evidence>
<dbReference type="SUPFAM" id="SSF55073">
    <property type="entry name" value="Nucleotide cyclase"/>
    <property type="match status" value="1"/>
</dbReference>
<dbReference type="Proteomes" id="UP001489004">
    <property type="component" value="Unassembled WGS sequence"/>
</dbReference>
<dbReference type="GO" id="GO:0070482">
    <property type="term" value="P:response to oxygen levels"/>
    <property type="evidence" value="ECO:0007669"/>
    <property type="project" value="TreeGrafter"/>
</dbReference>
<evidence type="ECO:0000259" key="1">
    <source>
        <dbReference type="PROSITE" id="PS50125"/>
    </source>
</evidence>
<dbReference type="InterPro" id="IPR029787">
    <property type="entry name" value="Nucleotide_cyclase"/>
</dbReference>
<protein>
    <recommendedName>
        <fullName evidence="1">Guanylate cyclase domain-containing protein</fullName>
    </recommendedName>
</protein>
<evidence type="ECO:0000313" key="3">
    <source>
        <dbReference type="Proteomes" id="UP001489004"/>
    </source>
</evidence>
<name>A0AAW1QEV9_9CHLO</name>
<dbReference type="InterPro" id="IPR001054">
    <property type="entry name" value="A/G_cyclase"/>
</dbReference>
<proteinExistence type="predicted"/>
<organism evidence="2 3">
    <name type="scientific">[Myrmecia] bisecta</name>
    <dbReference type="NCBI Taxonomy" id="41462"/>
    <lineage>
        <taxon>Eukaryota</taxon>
        <taxon>Viridiplantae</taxon>
        <taxon>Chlorophyta</taxon>
        <taxon>core chlorophytes</taxon>
        <taxon>Trebouxiophyceae</taxon>
        <taxon>Trebouxiales</taxon>
        <taxon>Trebouxiaceae</taxon>
        <taxon>Myrmecia</taxon>
    </lineage>
</organism>
<dbReference type="Gene3D" id="3.30.70.1230">
    <property type="entry name" value="Nucleotide cyclase"/>
    <property type="match status" value="1"/>
</dbReference>
<dbReference type="GO" id="GO:0008074">
    <property type="term" value="C:guanylate cyclase complex, soluble"/>
    <property type="evidence" value="ECO:0007669"/>
    <property type="project" value="TreeGrafter"/>
</dbReference>
<sequence>MELLMHPGAGASLLSVHDPLPLDPGRDPLYKQQYADASVLYCRVVGLDDVMYGTPAEDQLKWLHRLHICINSLLKQMPVMKVDLSGGVILFASGVENEDRNHADSLLQLAKTLLGAIQSMKLPDGRPLRMQMGLHSGEVASGVIGSLALRYRVYGSTVSVAKQLGAFSAPGMLRLSSESWSRLTATHGLVLADPVKLADWSQVDSYLLGSLPHFSPADLRMANAAAREGTDQARELLVFKDPRLEVPFKRLYYGPRRVPDALAFVLLLDLLLVTHRLACILLLSMPHSSRVYAYLCGNVRWGLAAWNPLLGQAGLSALHMMLWPSIPLPAGGAPASGWLLI</sequence>